<dbReference type="STRING" id="400055.SAMN04490243_1419"/>
<name>A0A1I6G9A2_9FLAO</name>
<keyword evidence="1 2" id="KW-0732">Signal</keyword>
<evidence type="ECO:0000313" key="5">
    <source>
        <dbReference type="Proteomes" id="UP000199534"/>
    </source>
</evidence>
<dbReference type="EMBL" id="FOYQ01000001">
    <property type="protein sequence ID" value="SFR38647.1"/>
    <property type="molecule type" value="Genomic_DNA"/>
</dbReference>
<dbReference type="Proteomes" id="UP000199534">
    <property type="component" value="Unassembled WGS sequence"/>
</dbReference>
<gene>
    <name evidence="4" type="ORF">SAMN04490243_1419</name>
</gene>
<proteinExistence type="predicted"/>
<evidence type="ECO:0000259" key="3">
    <source>
        <dbReference type="Pfam" id="PF18962"/>
    </source>
</evidence>
<evidence type="ECO:0000256" key="2">
    <source>
        <dbReference type="SAM" id="SignalP"/>
    </source>
</evidence>
<dbReference type="AlphaFoldDB" id="A0A1I6G9A2"/>
<dbReference type="InterPro" id="IPR026444">
    <property type="entry name" value="Secre_tail"/>
</dbReference>
<keyword evidence="5" id="KW-1185">Reference proteome</keyword>
<feature type="chain" id="PRO_5011665208" evidence="2">
    <location>
        <begin position="19"/>
        <end position="104"/>
    </location>
</feature>
<dbReference type="Pfam" id="PF18962">
    <property type="entry name" value="Por_Secre_tail"/>
    <property type="match status" value="1"/>
</dbReference>
<reference evidence="4 5" key="1">
    <citation type="submission" date="2016-10" db="EMBL/GenBank/DDBJ databases">
        <authorList>
            <person name="de Groot N.N."/>
        </authorList>
    </citation>
    <scope>NUCLEOTIDE SEQUENCE [LARGE SCALE GENOMIC DNA]</scope>
    <source>
        <strain evidence="4 5">DSM 21019</strain>
    </source>
</reference>
<feature type="domain" description="Secretion system C-terminal sorting" evidence="3">
    <location>
        <begin position="34"/>
        <end position="103"/>
    </location>
</feature>
<organism evidence="4 5">
    <name type="scientific">Robiginitalea myxolifaciens</name>
    <dbReference type="NCBI Taxonomy" id="400055"/>
    <lineage>
        <taxon>Bacteria</taxon>
        <taxon>Pseudomonadati</taxon>
        <taxon>Bacteroidota</taxon>
        <taxon>Flavobacteriia</taxon>
        <taxon>Flavobacteriales</taxon>
        <taxon>Flavobacteriaceae</taxon>
        <taxon>Robiginitalea</taxon>
    </lineage>
</organism>
<dbReference type="RefSeq" id="WP_177218268.1">
    <property type="nucleotide sequence ID" value="NZ_FOYQ01000001.1"/>
</dbReference>
<protein>
    <submittedName>
        <fullName evidence="4">Por secretion system C-terminal sorting domain-containing protein</fullName>
    </submittedName>
</protein>
<evidence type="ECO:0000313" key="4">
    <source>
        <dbReference type="EMBL" id="SFR38647.1"/>
    </source>
</evidence>
<accession>A0A1I6G9A2</accession>
<dbReference type="NCBIfam" id="TIGR04183">
    <property type="entry name" value="Por_Secre_tail"/>
    <property type="match status" value="1"/>
</dbReference>
<feature type="signal peptide" evidence="2">
    <location>
        <begin position="1"/>
        <end position="18"/>
    </location>
</feature>
<evidence type="ECO:0000256" key="1">
    <source>
        <dbReference type="ARBA" id="ARBA00022729"/>
    </source>
</evidence>
<sequence length="104" mass="11731">MKHFYLLLFLLGTLSLQAQQLPERPGSPDLEVRIHPNPAPGPHVEIVTQNRAPKEIAVYDIFGKAVLHRRILGNTLDIRDLSPGVYMVRIVQQGKSTTKKLIVR</sequence>